<sequence>MIVDQPSKELALSSQPIVQPYIQCDAAKESISHENCFSEGIDKERYDFDGEKLVPCPKAILDYIFDRQSDNFVHLSSVSITDYKDGKEFLKMLIEGACQASVVKKKITFTSSIPVGASASV</sequence>
<proteinExistence type="predicted"/>
<reference evidence="1" key="1">
    <citation type="submission" date="2023-07" db="EMBL/GenBank/DDBJ databases">
        <title>Chromosome-level genome assembly of Artemia franciscana.</title>
        <authorList>
            <person name="Jo E."/>
        </authorList>
    </citation>
    <scope>NUCLEOTIDE SEQUENCE</scope>
    <source>
        <tissue evidence="1">Whole body</tissue>
    </source>
</reference>
<organism evidence="1 2">
    <name type="scientific">Artemia franciscana</name>
    <name type="common">Brine shrimp</name>
    <name type="synonym">Artemia sanfranciscana</name>
    <dbReference type="NCBI Taxonomy" id="6661"/>
    <lineage>
        <taxon>Eukaryota</taxon>
        <taxon>Metazoa</taxon>
        <taxon>Ecdysozoa</taxon>
        <taxon>Arthropoda</taxon>
        <taxon>Crustacea</taxon>
        <taxon>Branchiopoda</taxon>
        <taxon>Anostraca</taxon>
        <taxon>Artemiidae</taxon>
        <taxon>Artemia</taxon>
    </lineage>
</organism>
<name>A0AA88HRC9_ARTSF</name>
<comment type="caution">
    <text evidence="1">The sequence shown here is derived from an EMBL/GenBank/DDBJ whole genome shotgun (WGS) entry which is preliminary data.</text>
</comment>
<dbReference type="AlphaFoldDB" id="A0AA88HRC9"/>
<keyword evidence="2" id="KW-1185">Reference proteome</keyword>
<dbReference type="EMBL" id="JAVRJZ010000016">
    <property type="protein sequence ID" value="KAK2710446.1"/>
    <property type="molecule type" value="Genomic_DNA"/>
</dbReference>
<dbReference type="Proteomes" id="UP001187531">
    <property type="component" value="Unassembled WGS sequence"/>
</dbReference>
<evidence type="ECO:0000313" key="1">
    <source>
        <dbReference type="EMBL" id="KAK2710446.1"/>
    </source>
</evidence>
<gene>
    <name evidence="1" type="ORF">QYM36_011839</name>
</gene>
<protein>
    <submittedName>
        <fullName evidence="1">Uncharacterized protein</fullName>
    </submittedName>
</protein>
<evidence type="ECO:0000313" key="2">
    <source>
        <dbReference type="Proteomes" id="UP001187531"/>
    </source>
</evidence>
<accession>A0AA88HRC9</accession>